<dbReference type="GO" id="GO:0043565">
    <property type="term" value="F:sequence-specific DNA binding"/>
    <property type="evidence" value="ECO:0007669"/>
    <property type="project" value="InterPro"/>
</dbReference>
<proteinExistence type="predicted"/>
<dbReference type="PANTHER" id="PTHR46796:SF11">
    <property type="entry name" value="TRANSCRIPTIONAL REGULATOR-RELATED"/>
    <property type="match status" value="1"/>
</dbReference>
<protein>
    <submittedName>
        <fullName evidence="5">AraC family transcriptional regulator</fullName>
    </submittedName>
</protein>
<organism evidence="5 6">
    <name type="scientific">Shewanella zhuhaiensis</name>
    <dbReference type="NCBI Taxonomy" id="2919576"/>
    <lineage>
        <taxon>Bacteria</taxon>
        <taxon>Pseudomonadati</taxon>
        <taxon>Pseudomonadota</taxon>
        <taxon>Gammaproteobacteria</taxon>
        <taxon>Alteromonadales</taxon>
        <taxon>Shewanellaceae</taxon>
        <taxon>Shewanella</taxon>
    </lineage>
</organism>
<dbReference type="InterPro" id="IPR018060">
    <property type="entry name" value="HTH_AraC"/>
</dbReference>
<dbReference type="Proteomes" id="UP001297581">
    <property type="component" value="Unassembled WGS sequence"/>
</dbReference>
<evidence type="ECO:0000256" key="3">
    <source>
        <dbReference type="ARBA" id="ARBA00023163"/>
    </source>
</evidence>
<dbReference type="InterPro" id="IPR037923">
    <property type="entry name" value="HTH-like"/>
</dbReference>
<dbReference type="SUPFAM" id="SSF46689">
    <property type="entry name" value="Homeodomain-like"/>
    <property type="match status" value="2"/>
</dbReference>
<name>A0AAJ1BKB5_9GAMM</name>
<evidence type="ECO:0000313" key="6">
    <source>
        <dbReference type="Proteomes" id="UP001297581"/>
    </source>
</evidence>
<keyword evidence="1" id="KW-0805">Transcription regulation</keyword>
<dbReference type="AlphaFoldDB" id="A0AAJ1BKB5"/>
<evidence type="ECO:0000256" key="2">
    <source>
        <dbReference type="ARBA" id="ARBA00023125"/>
    </source>
</evidence>
<dbReference type="InterPro" id="IPR009057">
    <property type="entry name" value="Homeodomain-like_sf"/>
</dbReference>
<comment type="caution">
    <text evidence="5">The sequence shown here is derived from an EMBL/GenBank/DDBJ whole genome shotgun (WGS) entry which is preliminary data.</text>
</comment>
<dbReference type="SUPFAM" id="SSF51215">
    <property type="entry name" value="Regulatory protein AraC"/>
    <property type="match status" value="1"/>
</dbReference>
<evidence type="ECO:0000313" key="5">
    <source>
        <dbReference type="EMBL" id="MCH4296456.1"/>
    </source>
</evidence>
<keyword evidence="2" id="KW-0238">DNA-binding</keyword>
<dbReference type="PROSITE" id="PS01124">
    <property type="entry name" value="HTH_ARAC_FAMILY_2"/>
    <property type="match status" value="1"/>
</dbReference>
<evidence type="ECO:0000256" key="1">
    <source>
        <dbReference type="ARBA" id="ARBA00023015"/>
    </source>
</evidence>
<sequence length="271" mass="30727">MQQEILEFRQSRTFKGAELSHGFLRQFDFGRHVHEDVHFGVVISGAQAFHHRGQSYCLSAGEVSTLSPDECHDGTAATENGYEVRVLSLPLEHLQQAAAELGVKSTGFVSPLRRDERLYQRFLTLHGLLYQQQNPLMEQTALLDFCEQLFWVSPPSIAQVANPCPHVQLAKAMLADSPEPVTLDELSDATGLGRFTLLRRFRDATGISPHQWQLRLRLERAKKSLMLADELSLTDIAHAHGFCDLSHFNRHFRQAFLTSPKAYRQATRNHK</sequence>
<reference evidence="5 6" key="1">
    <citation type="submission" date="2022-02" db="EMBL/GenBank/DDBJ databases">
        <title>The genome sequence of Shewanella sp. 3B26.</title>
        <authorList>
            <person name="Du J."/>
        </authorList>
    </citation>
    <scope>NUCLEOTIDE SEQUENCE [LARGE SCALE GENOMIC DNA]</scope>
    <source>
        <strain evidence="5 6">3B26</strain>
    </source>
</reference>
<dbReference type="Pfam" id="PF02311">
    <property type="entry name" value="AraC_binding"/>
    <property type="match status" value="1"/>
</dbReference>
<dbReference type="GO" id="GO:0003700">
    <property type="term" value="F:DNA-binding transcription factor activity"/>
    <property type="evidence" value="ECO:0007669"/>
    <property type="project" value="InterPro"/>
</dbReference>
<dbReference type="SMART" id="SM00342">
    <property type="entry name" value="HTH_ARAC"/>
    <property type="match status" value="1"/>
</dbReference>
<dbReference type="RefSeq" id="WP_240592485.1">
    <property type="nucleotide sequence ID" value="NZ_JAKUDL010000010.1"/>
</dbReference>
<gene>
    <name evidence="5" type="ORF">MJ923_19305</name>
</gene>
<feature type="domain" description="HTH araC/xylS-type" evidence="4">
    <location>
        <begin position="167"/>
        <end position="266"/>
    </location>
</feature>
<dbReference type="InterPro" id="IPR050204">
    <property type="entry name" value="AraC_XylS_family_regulators"/>
</dbReference>
<dbReference type="EMBL" id="JAKUDL010000010">
    <property type="protein sequence ID" value="MCH4296456.1"/>
    <property type="molecule type" value="Genomic_DNA"/>
</dbReference>
<keyword evidence="6" id="KW-1185">Reference proteome</keyword>
<dbReference type="Pfam" id="PF12833">
    <property type="entry name" value="HTH_18"/>
    <property type="match status" value="1"/>
</dbReference>
<evidence type="ECO:0000259" key="4">
    <source>
        <dbReference type="PROSITE" id="PS01124"/>
    </source>
</evidence>
<accession>A0AAJ1BKB5</accession>
<dbReference type="Gene3D" id="1.10.10.60">
    <property type="entry name" value="Homeodomain-like"/>
    <property type="match status" value="2"/>
</dbReference>
<dbReference type="PANTHER" id="PTHR46796">
    <property type="entry name" value="HTH-TYPE TRANSCRIPTIONAL ACTIVATOR RHAS-RELATED"/>
    <property type="match status" value="1"/>
</dbReference>
<keyword evidence="3" id="KW-0804">Transcription</keyword>
<dbReference type="InterPro" id="IPR003313">
    <property type="entry name" value="AraC-bd"/>
</dbReference>